<name>A0A2I8ETR2_9BURK</name>
<dbReference type="NCBIfam" id="TIGR03033">
    <property type="entry name" value="phage_rel_nuc"/>
    <property type="match status" value="1"/>
</dbReference>
<gene>
    <name evidence="2" type="ORF">C2L65_25400</name>
</gene>
<keyword evidence="2" id="KW-0255">Endonuclease</keyword>
<dbReference type="Pfam" id="PF09588">
    <property type="entry name" value="YqaJ"/>
    <property type="match status" value="1"/>
</dbReference>
<dbReference type="RefSeq" id="WP_042312322.1">
    <property type="nucleotide sequence ID" value="NZ_CP026112.1"/>
</dbReference>
<protein>
    <submittedName>
        <fullName evidence="2">Endonuclease</fullName>
    </submittedName>
</protein>
<evidence type="ECO:0000313" key="3">
    <source>
        <dbReference type="Proteomes" id="UP000243502"/>
    </source>
</evidence>
<dbReference type="InterPro" id="IPR011604">
    <property type="entry name" value="PDDEXK-like_dom_sf"/>
</dbReference>
<dbReference type="SUPFAM" id="SSF52980">
    <property type="entry name" value="Restriction endonuclease-like"/>
    <property type="match status" value="1"/>
</dbReference>
<reference evidence="2 3" key="1">
    <citation type="submission" date="2018-01" db="EMBL/GenBank/DDBJ databases">
        <title>Species boundaries and ecological features among Paraburkholderia terrae DSMZ17804T, P. hospita DSMZ17164T and P. caribensis DSMZ13236T.</title>
        <authorList>
            <person name="Pratama A.A."/>
        </authorList>
    </citation>
    <scope>NUCLEOTIDE SEQUENCE [LARGE SCALE GENOMIC DNA]</scope>
    <source>
        <strain evidence="2 3">DSM 17804</strain>
    </source>
</reference>
<evidence type="ECO:0000259" key="1">
    <source>
        <dbReference type="Pfam" id="PF09588"/>
    </source>
</evidence>
<dbReference type="Gene3D" id="3.90.320.10">
    <property type="match status" value="1"/>
</dbReference>
<dbReference type="GO" id="GO:0004519">
    <property type="term" value="F:endonuclease activity"/>
    <property type="evidence" value="ECO:0007669"/>
    <property type="project" value="UniProtKB-KW"/>
</dbReference>
<dbReference type="Proteomes" id="UP000243502">
    <property type="component" value="Chromosome 2"/>
</dbReference>
<dbReference type="InterPro" id="IPR019080">
    <property type="entry name" value="YqaJ_viral_recombinase"/>
</dbReference>
<dbReference type="AlphaFoldDB" id="A0A2I8ETR2"/>
<dbReference type="InterPro" id="IPR011335">
    <property type="entry name" value="Restrct_endonuc-II-like"/>
</dbReference>
<keyword evidence="2" id="KW-0378">Hydrolase</keyword>
<feature type="domain" description="YqaJ viral recombinase" evidence="1">
    <location>
        <begin position="9"/>
        <end position="144"/>
    </location>
</feature>
<proteinExistence type="predicted"/>
<dbReference type="EMBL" id="CP026112">
    <property type="protein sequence ID" value="AUT62909.1"/>
    <property type="molecule type" value="Genomic_DNA"/>
</dbReference>
<dbReference type="InterPro" id="IPR017482">
    <property type="entry name" value="Lambda-type_endonuclease"/>
</dbReference>
<sequence>MNTIDRAAWIEQRKSGVGGSECAAALGLDPHVTRRELWERKLGHLPDTEDNERMAAGRHIEPAIATWAAEKYGLHLRQRHQSVVHARHKWMRANVDRLIVGQRCGLEIKNVDRLVVLQSGEWGEEGSGDVPERHYLQCQHYMCVLNYPLWDLVACVGGNELRRYHIERDAEVVEEVVAREYEFWQYVEREEPPPFDFDHASTLPLLKKLYPGTNGGVIDLSPDAVHWHFTLVEAALKAKHYDAVVDGCKAHLLELMGDAAIGRIPGNCGEYRRKVVQRRGYEVAPCTYTDFRFKSSKGDVHDE</sequence>
<evidence type="ECO:0000313" key="2">
    <source>
        <dbReference type="EMBL" id="AUT62909.1"/>
    </source>
</evidence>
<dbReference type="KEGG" id="pter:C2L65_25400"/>
<dbReference type="OrthoDB" id="46225at2"/>
<organism evidence="2 3">
    <name type="scientific">Paraburkholderia terrae</name>
    <dbReference type="NCBI Taxonomy" id="311230"/>
    <lineage>
        <taxon>Bacteria</taxon>
        <taxon>Pseudomonadati</taxon>
        <taxon>Pseudomonadota</taxon>
        <taxon>Betaproteobacteria</taxon>
        <taxon>Burkholderiales</taxon>
        <taxon>Burkholderiaceae</taxon>
        <taxon>Paraburkholderia</taxon>
    </lineage>
</organism>
<keyword evidence="2" id="KW-0540">Nuclease</keyword>
<accession>A0A2I8ETR2</accession>